<dbReference type="SUPFAM" id="SSF51366">
    <property type="entry name" value="Ribulose-phoshate binding barrel"/>
    <property type="match status" value="1"/>
</dbReference>
<dbReference type="Pfam" id="PF03437">
    <property type="entry name" value="BtpA"/>
    <property type="match status" value="1"/>
</dbReference>
<accession>A0ABS5JTR1</accession>
<evidence type="ECO:0000313" key="2">
    <source>
        <dbReference type="EMBL" id="MBS2098180.1"/>
    </source>
</evidence>
<dbReference type="PANTHER" id="PTHR21381">
    <property type="entry name" value="ZGC:162297"/>
    <property type="match status" value="1"/>
</dbReference>
<sequence length="265" mass="28899">MNLIRPDKIIVGMIHVDALPGTPNHQLSVCEIARKAALEAKLYHDEGVDAIMIENMHDTPYLNKNADHEITAAMTVIAHEVKNAIRLPVGIQILAGANKQALAVANAVDLDFIRAEGFVFSHIADEGMMNSCAGELLRYRKNIGADKVKILTDIKKKHSSHALTADVSLLETAKAAEFFLSDGVIITGNSTGEAVEPSDLAGLKSEIKLPVIIGSGISNENIYTYWNQADVFVVGSHFKLDGHWTKGVDPGRVQKFMRTVHSLRQ</sequence>
<dbReference type="PANTHER" id="PTHR21381:SF3">
    <property type="entry name" value="SGC REGION PROTEIN SGCQ-RELATED"/>
    <property type="match status" value="1"/>
</dbReference>
<proteinExistence type="inferred from homology"/>
<gene>
    <name evidence="2" type="ORF">KEM10_07790</name>
</gene>
<protein>
    <submittedName>
        <fullName evidence="2">BtpA/SgcQ family protein</fullName>
    </submittedName>
</protein>
<comment type="caution">
    <text evidence="2">The sequence shown here is derived from an EMBL/GenBank/DDBJ whole genome shotgun (WGS) entry which is preliminary data.</text>
</comment>
<comment type="similarity">
    <text evidence="1">Belongs to the BtpA family.</text>
</comment>
<dbReference type="PIRSF" id="PIRSF005956">
    <property type="entry name" value="BtpA"/>
    <property type="match status" value="1"/>
</dbReference>
<keyword evidence="3" id="KW-1185">Reference proteome</keyword>
<dbReference type="EMBL" id="JAGUCO010000004">
    <property type="protein sequence ID" value="MBS2098180.1"/>
    <property type="molecule type" value="Genomic_DNA"/>
</dbReference>
<dbReference type="InterPro" id="IPR011060">
    <property type="entry name" value="RibuloseP-bd_barrel"/>
</dbReference>
<dbReference type="NCBIfam" id="TIGR00259">
    <property type="entry name" value="thylakoid_BtpA"/>
    <property type="match status" value="1"/>
</dbReference>
<dbReference type="Proteomes" id="UP000708576">
    <property type="component" value="Unassembled WGS sequence"/>
</dbReference>
<reference evidence="2 3" key="1">
    <citation type="journal article" date="2015" name="Int. J. Syst. Evol. Microbiol.">
        <title>Carboxylicivirga linearis sp. nov., isolated from a sea cucumber culture pond.</title>
        <authorList>
            <person name="Wang F.Q."/>
            <person name="Zhou Y.X."/>
            <person name="Lin X.Z."/>
            <person name="Chen G.J."/>
            <person name="Du Z.J."/>
        </authorList>
    </citation>
    <scope>NUCLEOTIDE SEQUENCE [LARGE SCALE GENOMIC DNA]</scope>
    <source>
        <strain evidence="2 3">FB218</strain>
    </source>
</reference>
<dbReference type="CDD" id="cd04722">
    <property type="entry name" value="TIM_phosphate_binding"/>
    <property type="match status" value="1"/>
</dbReference>
<dbReference type="InterPro" id="IPR005137">
    <property type="entry name" value="BtpA"/>
</dbReference>
<organism evidence="2 3">
    <name type="scientific">Carboxylicivirga linearis</name>
    <dbReference type="NCBI Taxonomy" id="1628157"/>
    <lineage>
        <taxon>Bacteria</taxon>
        <taxon>Pseudomonadati</taxon>
        <taxon>Bacteroidota</taxon>
        <taxon>Bacteroidia</taxon>
        <taxon>Marinilabiliales</taxon>
        <taxon>Marinilabiliaceae</taxon>
        <taxon>Carboxylicivirga</taxon>
    </lineage>
</organism>
<evidence type="ECO:0000313" key="3">
    <source>
        <dbReference type="Proteomes" id="UP000708576"/>
    </source>
</evidence>
<dbReference type="RefSeq" id="WP_212215426.1">
    <property type="nucleotide sequence ID" value="NZ_JAGUCO010000004.1"/>
</dbReference>
<name>A0ABS5JTR1_9BACT</name>
<evidence type="ECO:0000256" key="1">
    <source>
        <dbReference type="ARBA" id="ARBA00006007"/>
    </source>
</evidence>